<keyword evidence="2" id="KW-0472">Membrane</keyword>
<dbReference type="Pfam" id="PF07654">
    <property type="entry name" value="C1-set"/>
    <property type="match status" value="3"/>
</dbReference>
<dbReference type="SMART" id="SM00409">
    <property type="entry name" value="IG"/>
    <property type="match status" value="2"/>
</dbReference>
<dbReference type="InterPro" id="IPR007110">
    <property type="entry name" value="Ig-like_dom"/>
</dbReference>
<dbReference type="InterPro" id="IPR036179">
    <property type="entry name" value="Ig-like_dom_sf"/>
</dbReference>
<proteinExistence type="predicted"/>
<keyword evidence="5" id="KW-1185">Reference proteome</keyword>
<feature type="domain" description="Ig-like" evidence="3">
    <location>
        <begin position="89"/>
        <end position="182"/>
    </location>
</feature>
<dbReference type="InterPro" id="IPR003597">
    <property type="entry name" value="Ig_C1-set"/>
</dbReference>
<reference evidence="4" key="1">
    <citation type="submission" date="2023-08" db="EMBL/GenBank/DDBJ databases">
        <title>Pelteobagrus vachellii genome.</title>
        <authorList>
            <person name="Liu H."/>
        </authorList>
    </citation>
    <scope>NUCLEOTIDE SEQUENCE</scope>
    <source>
        <strain evidence="4">PRFRI_2022a</strain>
        <tissue evidence="4">Muscle</tissue>
    </source>
</reference>
<dbReference type="SUPFAM" id="SSF48726">
    <property type="entry name" value="Immunoglobulin"/>
    <property type="match status" value="5"/>
</dbReference>
<dbReference type="PROSITE" id="PS50835">
    <property type="entry name" value="IG_LIKE"/>
    <property type="match status" value="4"/>
</dbReference>
<dbReference type="SMART" id="SM00407">
    <property type="entry name" value="IGc1"/>
    <property type="match status" value="2"/>
</dbReference>
<gene>
    <name evidence="4" type="ORF">Q7C36_017083</name>
</gene>
<dbReference type="InterPro" id="IPR013783">
    <property type="entry name" value="Ig-like_fold"/>
</dbReference>
<dbReference type="PANTHER" id="PTHR23411">
    <property type="entry name" value="TAPASIN"/>
    <property type="match status" value="1"/>
</dbReference>
<name>A0AA88M2X0_TACVA</name>
<accession>A0AA88M2X0</accession>
<evidence type="ECO:0000256" key="1">
    <source>
        <dbReference type="ARBA" id="ARBA00023319"/>
    </source>
</evidence>
<dbReference type="SMART" id="SM00406">
    <property type="entry name" value="IGv"/>
    <property type="match status" value="1"/>
</dbReference>
<evidence type="ECO:0000313" key="5">
    <source>
        <dbReference type="Proteomes" id="UP001187315"/>
    </source>
</evidence>
<dbReference type="Proteomes" id="UP001187315">
    <property type="component" value="Unassembled WGS sequence"/>
</dbReference>
<feature type="domain" description="Ig-like" evidence="3">
    <location>
        <begin position="296"/>
        <end position="379"/>
    </location>
</feature>
<dbReference type="FunFam" id="2.60.40.10:FF:002350">
    <property type="entry name" value="Immunoglobulin heavy variable 1-4"/>
    <property type="match status" value="1"/>
</dbReference>
<protein>
    <recommendedName>
        <fullName evidence="3">Ig-like domain-containing protein</fullName>
    </recommendedName>
</protein>
<keyword evidence="2" id="KW-1133">Transmembrane helix</keyword>
<keyword evidence="1" id="KW-0393">Immunoglobulin domain</keyword>
<dbReference type="AlphaFoldDB" id="A0AA88M2X0"/>
<organism evidence="4 5">
    <name type="scientific">Tachysurus vachellii</name>
    <name type="common">Darkbarbel catfish</name>
    <name type="synonym">Pelteobagrus vachellii</name>
    <dbReference type="NCBI Taxonomy" id="175792"/>
    <lineage>
        <taxon>Eukaryota</taxon>
        <taxon>Metazoa</taxon>
        <taxon>Chordata</taxon>
        <taxon>Craniata</taxon>
        <taxon>Vertebrata</taxon>
        <taxon>Euteleostomi</taxon>
        <taxon>Actinopterygii</taxon>
        <taxon>Neopterygii</taxon>
        <taxon>Teleostei</taxon>
        <taxon>Ostariophysi</taxon>
        <taxon>Siluriformes</taxon>
        <taxon>Bagridae</taxon>
        <taxon>Tachysurus</taxon>
    </lineage>
</organism>
<keyword evidence="2" id="KW-0812">Transmembrane</keyword>
<evidence type="ECO:0000256" key="2">
    <source>
        <dbReference type="SAM" id="Phobius"/>
    </source>
</evidence>
<dbReference type="InterPro" id="IPR013106">
    <property type="entry name" value="Ig_V-set"/>
</dbReference>
<dbReference type="CDD" id="cd05768">
    <property type="entry name" value="IgC1_CH3_IgAGD_CH4_IgAEM"/>
    <property type="match status" value="1"/>
</dbReference>
<dbReference type="PROSITE" id="PS00290">
    <property type="entry name" value="IG_MHC"/>
    <property type="match status" value="2"/>
</dbReference>
<dbReference type="InterPro" id="IPR003006">
    <property type="entry name" value="Ig/MHC_CS"/>
</dbReference>
<dbReference type="InterPro" id="IPR050380">
    <property type="entry name" value="Immune_Resp_Modulators"/>
</dbReference>
<evidence type="ECO:0000259" key="3">
    <source>
        <dbReference type="PROSITE" id="PS50835"/>
    </source>
</evidence>
<feature type="domain" description="Ig-like" evidence="3">
    <location>
        <begin position="394"/>
        <end position="494"/>
    </location>
</feature>
<feature type="transmembrane region" description="Helical" evidence="2">
    <location>
        <begin position="537"/>
        <end position="557"/>
    </location>
</feature>
<dbReference type="Gene3D" id="2.60.40.10">
    <property type="entry name" value="Immunoglobulins"/>
    <property type="match status" value="5"/>
</dbReference>
<comment type="caution">
    <text evidence="4">The sequence shown here is derived from an EMBL/GenBank/DDBJ whole genome shotgun (WGS) entry which is preliminary data.</text>
</comment>
<sequence>MAWIRQAPGKGLEWLANIKYDSSSINYSNAVKGRFTISRDNSKMQVYLQMNSMRTEDTAVYYCAREPHDGFDYWGKGTQVTVTSAVQGPPQSLFPLWQCGSSTDGYVTLGCVTRDLASADGLTFTWKDNSGKSLTDFVQYPAVQANKGYTSVSHLRVKVADWDQRKKYECEVKNSAGSKKANLLKPEVVELPASLLLTAPTQTEIDNGTATFVCIATEFSPKKHQFIWTRDSKDLKDKVKPTILSQDKSSFTAVSVLELNSNEWTGSQSPVKCEFKQNKWTQTKEATSVAVDVKQPDVSIIPPSTWDMLILRSGDLVCTATGNPGFKDIKWFKGTDEIAASKEEGITTVKATAKINYTEWSNGATFTCQVFHKDFVLLSKDVVYKRENGKKETPKVYLLPPPESSEGRLTLTCYVKGFYPKEVAVSWLVNDEQVDSDSNYVQSTTNAIEKNNLFSVYSQLIFDAARWNDGSVFTCRVFHESIEDPVRLLSRSITNNANPPSIVNLSMNVPSNCYCLMIFENLDHEVEVDEDNMANTAITFVFLFLFTLFYSIGVTVIKVK</sequence>
<feature type="domain" description="Ig-like" evidence="3">
    <location>
        <begin position="186"/>
        <end position="292"/>
    </location>
</feature>
<dbReference type="FunFam" id="2.60.40.10:FF:000463">
    <property type="entry name" value="Immunoglobulin heavy constant gamma 1"/>
    <property type="match status" value="1"/>
</dbReference>
<dbReference type="InterPro" id="IPR003599">
    <property type="entry name" value="Ig_sub"/>
</dbReference>
<dbReference type="EMBL" id="JAVHJS010000018">
    <property type="protein sequence ID" value="KAK2829093.1"/>
    <property type="molecule type" value="Genomic_DNA"/>
</dbReference>
<evidence type="ECO:0000313" key="4">
    <source>
        <dbReference type="EMBL" id="KAK2829093.1"/>
    </source>
</evidence>
<dbReference type="Pfam" id="PF07686">
    <property type="entry name" value="V-set"/>
    <property type="match status" value="1"/>
</dbReference>